<evidence type="ECO:0000256" key="6">
    <source>
        <dbReference type="ARBA" id="ARBA00023237"/>
    </source>
</evidence>
<dbReference type="Gene3D" id="2.60.40.1120">
    <property type="entry name" value="Carboxypeptidase-like, regulatory domain"/>
    <property type="match status" value="1"/>
</dbReference>
<dbReference type="Gene3D" id="2.170.130.10">
    <property type="entry name" value="TonB-dependent receptor, plug domain"/>
    <property type="match status" value="1"/>
</dbReference>
<dbReference type="Pfam" id="PF07715">
    <property type="entry name" value="Plug"/>
    <property type="match status" value="1"/>
</dbReference>
<dbReference type="NCBIfam" id="TIGR04056">
    <property type="entry name" value="OMP_RagA_SusC"/>
    <property type="match status" value="1"/>
</dbReference>
<dbReference type="InterPro" id="IPR023996">
    <property type="entry name" value="TonB-dep_OMP_SusC/RagA"/>
</dbReference>
<keyword evidence="11" id="KW-1185">Reference proteome</keyword>
<protein>
    <submittedName>
        <fullName evidence="10">SusC/RagA family TonB-linked outer membrane protein</fullName>
    </submittedName>
</protein>
<dbReference type="InterPro" id="IPR012910">
    <property type="entry name" value="Plug_dom"/>
</dbReference>
<evidence type="ECO:0000256" key="5">
    <source>
        <dbReference type="ARBA" id="ARBA00023136"/>
    </source>
</evidence>
<dbReference type="Pfam" id="PF13715">
    <property type="entry name" value="CarbopepD_reg_2"/>
    <property type="match status" value="1"/>
</dbReference>
<dbReference type="SUPFAM" id="SSF49464">
    <property type="entry name" value="Carboxypeptidase regulatory domain-like"/>
    <property type="match status" value="1"/>
</dbReference>
<feature type="signal peptide" evidence="8">
    <location>
        <begin position="1"/>
        <end position="20"/>
    </location>
</feature>
<evidence type="ECO:0000256" key="3">
    <source>
        <dbReference type="ARBA" id="ARBA00022452"/>
    </source>
</evidence>
<dbReference type="PROSITE" id="PS52016">
    <property type="entry name" value="TONB_DEPENDENT_REC_3"/>
    <property type="match status" value="1"/>
</dbReference>
<evidence type="ECO:0000256" key="7">
    <source>
        <dbReference type="PROSITE-ProRule" id="PRU01360"/>
    </source>
</evidence>
<accession>A0ABQ1MTV0</accession>
<keyword evidence="5 7" id="KW-0472">Membrane</keyword>
<evidence type="ECO:0000256" key="8">
    <source>
        <dbReference type="SAM" id="SignalP"/>
    </source>
</evidence>
<evidence type="ECO:0000256" key="1">
    <source>
        <dbReference type="ARBA" id="ARBA00004571"/>
    </source>
</evidence>
<name>A0ABQ1MTV0_9BACT</name>
<comment type="subcellular location">
    <subcellularLocation>
        <location evidence="1 7">Cell outer membrane</location>
        <topology evidence="1 7">Multi-pass membrane protein</topology>
    </subcellularLocation>
</comment>
<evidence type="ECO:0000259" key="9">
    <source>
        <dbReference type="Pfam" id="PF07715"/>
    </source>
</evidence>
<dbReference type="InterPro" id="IPR036942">
    <property type="entry name" value="Beta-barrel_TonB_sf"/>
</dbReference>
<reference evidence="11" key="1">
    <citation type="journal article" date="2019" name="Int. J. Syst. Evol. Microbiol.">
        <title>The Global Catalogue of Microorganisms (GCM) 10K type strain sequencing project: providing services to taxonomists for standard genome sequencing and annotation.</title>
        <authorList>
            <consortium name="The Broad Institute Genomics Platform"/>
            <consortium name="The Broad Institute Genome Sequencing Center for Infectious Disease"/>
            <person name="Wu L."/>
            <person name="Ma J."/>
        </authorList>
    </citation>
    <scope>NUCLEOTIDE SEQUENCE [LARGE SCALE GENOMIC DNA]</scope>
    <source>
        <strain evidence="11">CGMCC 1.12479</strain>
    </source>
</reference>
<evidence type="ECO:0000313" key="10">
    <source>
        <dbReference type="EMBL" id="GGC46718.1"/>
    </source>
</evidence>
<dbReference type="SUPFAM" id="SSF56935">
    <property type="entry name" value="Porins"/>
    <property type="match status" value="1"/>
</dbReference>
<proteinExistence type="inferred from homology"/>
<dbReference type="InterPro" id="IPR008969">
    <property type="entry name" value="CarboxyPept-like_regulatory"/>
</dbReference>
<dbReference type="Proteomes" id="UP000635885">
    <property type="component" value="Unassembled WGS sequence"/>
</dbReference>
<dbReference type="Gene3D" id="2.40.170.20">
    <property type="entry name" value="TonB-dependent receptor, beta-barrel domain"/>
    <property type="match status" value="1"/>
</dbReference>
<keyword evidence="8" id="KW-0732">Signal</keyword>
<evidence type="ECO:0000256" key="4">
    <source>
        <dbReference type="ARBA" id="ARBA00022692"/>
    </source>
</evidence>
<dbReference type="InterPro" id="IPR023997">
    <property type="entry name" value="TonB-dep_OMP_SusC/RagA_CS"/>
</dbReference>
<keyword evidence="2 7" id="KW-0813">Transport</keyword>
<dbReference type="NCBIfam" id="TIGR04057">
    <property type="entry name" value="SusC_RagA_signa"/>
    <property type="match status" value="1"/>
</dbReference>
<dbReference type="InterPro" id="IPR039426">
    <property type="entry name" value="TonB-dep_rcpt-like"/>
</dbReference>
<organism evidence="10 11">
    <name type="scientific">Belliella aquatica</name>
    <dbReference type="NCBI Taxonomy" id="1323734"/>
    <lineage>
        <taxon>Bacteria</taxon>
        <taxon>Pseudomonadati</taxon>
        <taxon>Bacteroidota</taxon>
        <taxon>Cytophagia</taxon>
        <taxon>Cytophagales</taxon>
        <taxon>Cyclobacteriaceae</taxon>
        <taxon>Belliella</taxon>
    </lineage>
</organism>
<feature type="domain" description="TonB-dependent receptor plug" evidence="9">
    <location>
        <begin position="115"/>
        <end position="236"/>
    </location>
</feature>
<dbReference type="RefSeq" id="WP_188443596.1">
    <property type="nucleotide sequence ID" value="NZ_BMFD01000010.1"/>
</dbReference>
<evidence type="ECO:0000313" key="11">
    <source>
        <dbReference type="Proteomes" id="UP000635885"/>
    </source>
</evidence>
<comment type="caution">
    <text evidence="10">The sequence shown here is derived from an EMBL/GenBank/DDBJ whole genome shotgun (WGS) entry which is preliminary data.</text>
</comment>
<dbReference type="InterPro" id="IPR037066">
    <property type="entry name" value="Plug_dom_sf"/>
</dbReference>
<evidence type="ECO:0000256" key="2">
    <source>
        <dbReference type="ARBA" id="ARBA00022448"/>
    </source>
</evidence>
<feature type="chain" id="PRO_5045315235" evidence="8">
    <location>
        <begin position="21"/>
        <end position="992"/>
    </location>
</feature>
<comment type="similarity">
    <text evidence="7">Belongs to the TonB-dependent receptor family.</text>
</comment>
<sequence length="992" mass="108235">MRKVLLLGFTLLFISAMAFGQSRVITGTVISGEDNLPIPGASVLVKGTTVGVATDLDGKFSINVPSDKNVLVVSFVGLETQELTIGNQSIISVTLRPDMKSLQEVIVVGYGEMTKREVTGAISSVSSEDIKNLPVAGIDQAIQGRAAGVLVSSASGTPGGAISINVRGTASISASNEPLYVVDGMPVYSGNTSSVGRGGQTTNVLSQINPNDIESIEVLKDAASAAIYGSRGANGVVLITTKRGKAGKAQVDLSIYRGIQEPTNRVENVTGSQWRELMNESRTNDGRPALFTDAQVAEAPDADWYGLIFQQGSIEDYNVSVRGGSDNTQFFVSGGMFKNEGFMGGFDFTRYSTSISVDHKFSERVDLKSNLRLVNTRQNLRGNDNNIFGVFSAATLARPDFEPFLEDGSYNHAFSTLIAHPQALIREVKNELNEYRLQPNISVGYKIIPGLRFETSFRADIIYGRQDVYNPNTVRSGFATNGTGTQANNLFTTYLNENIVSYSKTFGDDHYFDAILGQSYQRYVSETGSVTGINFPGADFKYITSAAEVNAGSSFRTEYALLSYFGRANYRWKDKLLVSASLRSDGSSRFGEENRYGIFPAGSVGYILSEESFLKNSAVISLLKGRVSYGVTGNQDGIGNFQALNLYSAGANYLASPGFAPSQLPNGRLSWEESSTLNFGLDMGFLNDRFQVSAEYFVQNTTNLLLNKPIPNTSGFGSITENIGSMRNNGVELSLSGNIINKGGFNWNSQFNISFIKNEVTAIVDENTPINSLQSRAAVGQPLGAFFMIKSNGVDPETGDLMFVDLNEDGAITPDDRQYVGKPNPDFFGGLNNTFTYKGFDLNVFLQFTYGFDVINRSAQFNQHLGFSAWGMSELALQRWQQPGDITDIPRATSLDPNRNNRVDSDRWLEDASFLRLKNLSLGYTLPGNVLQSIGVRQFRIYAMAQNLITWTKYTGWDPELNSQPGANIARNYDFLTFPQAKTFTLGLNLGF</sequence>
<keyword evidence="3 7" id="KW-1134">Transmembrane beta strand</keyword>
<keyword evidence="6 7" id="KW-0998">Cell outer membrane</keyword>
<dbReference type="EMBL" id="BMFD01000010">
    <property type="protein sequence ID" value="GGC46718.1"/>
    <property type="molecule type" value="Genomic_DNA"/>
</dbReference>
<gene>
    <name evidence="10" type="ORF">GCM10010993_26700</name>
</gene>
<keyword evidence="4 7" id="KW-0812">Transmembrane</keyword>